<dbReference type="EMBL" id="BK015422">
    <property type="protein sequence ID" value="DAE05966.1"/>
    <property type="molecule type" value="Genomic_DNA"/>
</dbReference>
<evidence type="ECO:0000313" key="1">
    <source>
        <dbReference type="EMBL" id="DAE05966.1"/>
    </source>
</evidence>
<reference evidence="1" key="1">
    <citation type="journal article" date="2021" name="Proc. Natl. Acad. Sci. U.S.A.">
        <title>A Catalog of Tens of Thousands of Viruses from Human Metagenomes Reveals Hidden Associations with Chronic Diseases.</title>
        <authorList>
            <person name="Tisza M.J."/>
            <person name="Buck C.B."/>
        </authorList>
    </citation>
    <scope>NUCLEOTIDE SEQUENCE</scope>
    <source>
        <strain evidence="1">CtNYa18</strain>
    </source>
</reference>
<organism evidence="1">
    <name type="scientific">Myoviridae sp. ctNYa18</name>
    <dbReference type="NCBI Taxonomy" id="2825090"/>
    <lineage>
        <taxon>Viruses</taxon>
        <taxon>Duplodnaviria</taxon>
        <taxon>Heunggongvirae</taxon>
        <taxon>Uroviricota</taxon>
        <taxon>Caudoviricetes</taxon>
    </lineage>
</organism>
<proteinExistence type="predicted"/>
<accession>A0A8S5PFV3</accession>
<name>A0A8S5PFV3_9CAUD</name>
<sequence length="43" mass="4952">MAVCFSFPYGGIIPRCDIIWVIYADFEPHFFVVFRPLGKEGGR</sequence>
<protein>
    <submittedName>
        <fullName evidence="1">Uncharacterized protein</fullName>
    </submittedName>
</protein>